<dbReference type="Proteomes" id="UP000625711">
    <property type="component" value="Unassembled WGS sequence"/>
</dbReference>
<dbReference type="InterPro" id="IPR029526">
    <property type="entry name" value="PGBD"/>
</dbReference>
<dbReference type="InterPro" id="IPR052638">
    <property type="entry name" value="PiggyBac_TE-derived"/>
</dbReference>
<dbReference type="GO" id="GO:0043565">
    <property type="term" value="F:sequence-specific DNA binding"/>
    <property type="evidence" value="ECO:0007669"/>
    <property type="project" value="TreeGrafter"/>
</dbReference>
<reference evidence="2" key="1">
    <citation type="submission" date="2020-08" db="EMBL/GenBank/DDBJ databases">
        <title>Genome sequencing and assembly of the red palm weevil Rhynchophorus ferrugineus.</title>
        <authorList>
            <person name="Dias G.B."/>
            <person name="Bergman C.M."/>
            <person name="Manee M."/>
        </authorList>
    </citation>
    <scope>NUCLEOTIDE SEQUENCE</scope>
    <source>
        <strain evidence="2">AA-2017</strain>
        <tissue evidence="2">Whole larva</tissue>
    </source>
</reference>
<evidence type="ECO:0000313" key="2">
    <source>
        <dbReference type="EMBL" id="KAF7288069.1"/>
    </source>
</evidence>
<protein>
    <recommendedName>
        <fullName evidence="1">PiggyBac transposable element-derived protein domain-containing protein</fullName>
    </recommendedName>
</protein>
<dbReference type="PANTHER" id="PTHR47055:SF2">
    <property type="entry name" value="PIGGYBAC TRANSPOSABLE ELEMENT-DERIVED PROTEIN 2-RELATED"/>
    <property type="match status" value="1"/>
</dbReference>
<gene>
    <name evidence="2" type="ORF">GWI33_000123</name>
</gene>
<keyword evidence="3" id="KW-1185">Reference proteome</keyword>
<proteinExistence type="predicted"/>
<dbReference type="AlphaFoldDB" id="A0A834IVL7"/>
<dbReference type="PANTHER" id="PTHR47055">
    <property type="entry name" value="DDE_TNP_1_7 DOMAIN-CONTAINING PROTEIN"/>
    <property type="match status" value="1"/>
</dbReference>
<name>A0A834IVL7_RHYFE</name>
<evidence type="ECO:0000259" key="1">
    <source>
        <dbReference type="Pfam" id="PF13843"/>
    </source>
</evidence>
<dbReference type="EMBL" id="JAACXV010000001">
    <property type="protein sequence ID" value="KAF7288069.1"/>
    <property type="molecule type" value="Genomic_DNA"/>
</dbReference>
<comment type="caution">
    <text evidence="2">The sequence shown here is derived from an EMBL/GenBank/DDBJ whole genome shotgun (WGS) entry which is preliminary data.</text>
</comment>
<dbReference type="OrthoDB" id="10057240at2759"/>
<accession>A0A834IVL7</accession>
<organism evidence="2 3">
    <name type="scientific">Rhynchophorus ferrugineus</name>
    <name type="common">Red palm weevil</name>
    <name type="synonym">Curculio ferrugineus</name>
    <dbReference type="NCBI Taxonomy" id="354439"/>
    <lineage>
        <taxon>Eukaryota</taxon>
        <taxon>Metazoa</taxon>
        <taxon>Ecdysozoa</taxon>
        <taxon>Arthropoda</taxon>
        <taxon>Hexapoda</taxon>
        <taxon>Insecta</taxon>
        <taxon>Pterygota</taxon>
        <taxon>Neoptera</taxon>
        <taxon>Endopterygota</taxon>
        <taxon>Coleoptera</taxon>
        <taxon>Polyphaga</taxon>
        <taxon>Cucujiformia</taxon>
        <taxon>Curculionidae</taxon>
        <taxon>Dryophthorinae</taxon>
        <taxon>Rhynchophorus</taxon>
    </lineage>
</organism>
<sequence>MSRNRFDEINRYIHLSGNDKLAKSDKFPKLRPFSNELNKQVMQFGVFPHNISIDEEMVPYFGHHSAKRFIRGKPVWFEFKLWCIASAYMSDTYGGASQTTIENVTIFFDNFFTSHYLHTLLSEMKFFGADTMREN</sequence>
<evidence type="ECO:0000313" key="3">
    <source>
        <dbReference type="Proteomes" id="UP000625711"/>
    </source>
</evidence>
<dbReference type="Pfam" id="PF13843">
    <property type="entry name" value="DDE_Tnp_1_7"/>
    <property type="match status" value="1"/>
</dbReference>
<feature type="domain" description="PiggyBac transposable element-derived protein" evidence="1">
    <location>
        <begin position="1"/>
        <end position="87"/>
    </location>
</feature>